<name>A0A0L0SAU8_ALLM3</name>
<feature type="transmembrane region" description="Helical" evidence="12">
    <location>
        <begin position="218"/>
        <end position="241"/>
    </location>
</feature>
<keyword evidence="5" id="KW-0808">Transferase</keyword>
<proteinExistence type="inferred from homology"/>
<reference evidence="15" key="2">
    <citation type="submission" date="2009-11" db="EMBL/GenBank/DDBJ databases">
        <title>The Genome Sequence of Allomyces macrogynus strain ATCC 38327.</title>
        <authorList>
            <consortium name="The Broad Institute Genome Sequencing Platform"/>
            <person name="Russ C."/>
            <person name="Cuomo C."/>
            <person name="Shea T."/>
            <person name="Young S.K."/>
            <person name="Zeng Q."/>
            <person name="Koehrsen M."/>
            <person name="Haas B."/>
            <person name="Borodovsky M."/>
            <person name="Guigo R."/>
            <person name="Alvarado L."/>
            <person name="Berlin A."/>
            <person name="Borenstein D."/>
            <person name="Chen Z."/>
            <person name="Engels R."/>
            <person name="Freedman E."/>
            <person name="Gellesch M."/>
            <person name="Goldberg J."/>
            <person name="Griggs A."/>
            <person name="Gujja S."/>
            <person name="Heiman D."/>
            <person name="Hepburn T."/>
            <person name="Howarth C."/>
            <person name="Jen D."/>
            <person name="Larson L."/>
            <person name="Lewis B."/>
            <person name="Mehta T."/>
            <person name="Park D."/>
            <person name="Pearson M."/>
            <person name="Roberts A."/>
            <person name="Saif S."/>
            <person name="Shenoy N."/>
            <person name="Sisk P."/>
            <person name="Stolte C."/>
            <person name="Sykes S."/>
            <person name="Walk T."/>
            <person name="White J."/>
            <person name="Yandava C."/>
            <person name="Burger G."/>
            <person name="Gray M.W."/>
            <person name="Holland P.W.H."/>
            <person name="King N."/>
            <person name="Lang F.B.F."/>
            <person name="Roger A.J."/>
            <person name="Ruiz-Trillo I."/>
            <person name="Lander E."/>
            <person name="Nusbaum C."/>
        </authorList>
    </citation>
    <scope>NUCLEOTIDE SEQUENCE [LARGE SCALE GENOMIC DNA]</scope>
    <source>
        <strain evidence="15">ATCC 38327</strain>
    </source>
</reference>
<dbReference type="EC" id="2.4.1.-" evidence="12"/>
<keyword evidence="15" id="KW-1185">Reference proteome</keyword>
<gene>
    <name evidence="14" type="ORF">AMAG_03781</name>
</gene>
<evidence type="ECO:0000256" key="7">
    <source>
        <dbReference type="ARBA" id="ARBA00022824"/>
    </source>
</evidence>
<evidence type="ECO:0000256" key="5">
    <source>
        <dbReference type="ARBA" id="ARBA00022679"/>
    </source>
</evidence>
<evidence type="ECO:0000256" key="12">
    <source>
        <dbReference type="RuleBase" id="RU363075"/>
    </source>
</evidence>
<dbReference type="PANTHER" id="PTHR22760:SF1">
    <property type="entry name" value="DOL-P-MAN:MAN(7)GLCNAC(2)-PP-DOL ALPHA-1,6-MANNOSYLTRANSFERASE"/>
    <property type="match status" value="1"/>
</dbReference>
<comment type="function">
    <text evidence="10">Mannosyltransferase that operates in the biosynthetic pathway of dolichol-linked oligosaccharides, the glycan precursors employed in protein asparagine (N)-glycosylation. The assembly of dolichol-linked oligosaccharides begins on the cytosolic side of the endoplasmic reticulum membrane and finishes in its lumen. The sequential addition of sugars to dolichol pyrophosphate produces dolichol-linked oligosaccharides containing fourteen sugars, including two GlcNAcs, nine mannoses and three glucoses. Once assembled, the oligosaccharide is transferred from the lipid to nascent proteins by oligosaccharyltransferases. In the lumen of the endoplasmic reticulum, adds the eighth mannose residue in an alpha-1,6 linkage onto Man(7)GlcNAc(2)-PP-dolichol to produce Man(8)GlcNAc(2)-PP-dolichol.</text>
</comment>
<reference evidence="14 15" key="1">
    <citation type="submission" date="2009-11" db="EMBL/GenBank/DDBJ databases">
        <title>Annotation of Allomyces macrogynus ATCC 38327.</title>
        <authorList>
            <consortium name="The Broad Institute Genome Sequencing Platform"/>
            <person name="Russ C."/>
            <person name="Cuomo C."/>
            <person name="Burger G."/>
            <person name="Gray M.W."/>
            <person name="Holland P.W.H."/>
            <person name="King N."/>
            <person name="Lang F.B.F."/>
            <person name="Roger A.J."/>
            <person name="Ruiz-Trillo I."/>
            <person name="Young S.K."/>
            <person name="Zeng Q."/>
            <person name="Gargeya S."/>
            <person name="Fitzgerald M."/>
            <person name="Haas B."/>
            <person name="Abouelleil A."/>
            <person name="Alvarado L."/>
            <person name="Arachchi H.M."/>
            <person name="Berlin A."/>
            <person name="Chapman S.B."/>
            <person name="Gearin G."/>
            <person name="Goldberg J."/>
            <person name="Griggs A."/>
            <person name="Gujja S."/>
            <person name="Hansen M."/>
            <person name="Heiman D."/>
            <person name="Howarth C."/>
            <person name="Larimer J."/>
            <person name="Lui A."/>
            <person name="MacDonald P.J.P."/>
            <person name="McCowen C."/>
            <person name="Montmayeur A."/>
            <person name="Murphy C."/>
            <person name="Neiman D."/>
            <person name="Pearson M."/>
            <person name="Priest M."/>
            <person name="Roberts A."/>
            <person name="Saif S."/>
            <person name="Shea T."/>
            <person name="Sisk P."/>
            <person name="Stolte C."/>
            <person name="Sykes S."/>
            <person name="Wortman J."/>
            <person name="Nusbaum C."/>
            <person name="Birren B."/>
        </authorList>
    </citation>
    <scope>NUCLEOTIDE SEQUENCE [LARGE SCALE GENOMIC DNA]</scope>
    <source>
        <strain evidence="14 15">ATCC 38327</strain>
    </source>
</reference>
<dbReference type="STRING" id="578462.A0A0L0SAU8"/>
<comment type="catalytic activity">
    <reaction evidence="11">
        <text>an alpha-D-Man-(1-&gt;2)-alpha-D-Man-(1-&gt;2)-alpha-D-Man-(1-&gt;3)-[alpha-D-Man-(1-&gt;2)-alpha-D-Man-(1-&gt;3)-alpha-D-Man-(1-&gt;6)]-beta-D-Man-(1-&gt;4)-beta-D-GlcNAc-(1-&gt;4)-alpha-D-GlcNAc-diphospho-di-trans,poly-cis-dolichol + a di-trans,poly-cis-dolichyl beta-D-mannosyl phosphate = an alpha-D-Man-(1-&gt;2)-alpha-D-Man-(1-&gt;2)-alpha-D-Man-(1-&gt;3)-[alpha-D-Man-(1-&gt;2)-alpha-D-Man-(1-&gt;3)-[alpha-D-Man-(1-&gt;6)]-alpha-D-Man-(1-&gt;6)]-beta-D-Man-(1-&gt;4)-beta-D-GlcNAc-(1-&gt;4)-alpha-D-GlcNAc-diphospho-di-trans,poly-cis-dolichol + a di-trans,poly-cis-dolichyl phosphate + H(+)</text>
        <dbReference type="Rhea" id="RHEA:29535"/>
        <dbReference type="Rhea" id="RHEA-COMP:19498"/>
        <dbReference type="Rhea" id="RHEA-COMP:19501"/>
        <dbReference type="Rhea" id="RHEA-COMP:19518"/>
        <dbReference type="Rhea" id="RHEA-COMP:19519"/>
        <dbReference type="ChEBI" id="CHEBI:15378"/>
        <dbReference type="ChEBI" id="CHEBI:57683"/>
        <dbReference type="ChEBI" id="CHEBI:58211"/>
        <dbReference type="ChEBI" id="CHEBI:132517"/>
        <dbReference type="ChEBI" id="CHEBI:132519"/>
        <dbReference type="EC" id="2.4.1.260"/>
    </reaction>
    <physiologicalReaction direction="left-to-right" evidence="11">
        <dbReference type="Rhea" id="RHEA:29536"/>
    </physiologicalReaction>
</comment>
<dbReference type="Pfam" id="PF03901">
    <property type="entry name" value="Glyco_transf_22"/>
    <property type="match status" value="1"/>
</dbReference>
<keyword evidence="4 12" id="KW-0328">Glycosyltransferase</keyword>
<evidence type="ECO:0000256" key="8">
    <source>
        <dbReference type="ARBA" id="ARBA00022989"/>
    </source>
</evidence>
<evidence type="ECO:0000256" key="2">
    <source>
        <dbReference type="ARBA" id="ARBA00004922"/>
    </source>
</evidence>
<dbReference type="GO" id="GO:0006487">
    <property type="term" value="P:protein N-linked glycosylation"/>
    <property type="evidence" value="ECO:0007669"/>
    <property type="project" value="TreeGrafter"/>
</dbReference>
<evidence type="ECO:0000256" key="13">
    <source>
        <dbReference type="SAM" id="SignalP"/>
    </source>
</evidence>
<evidence type="ECO:0000256" key="9">
    <source>
        <dbReference type="ARBA" id="ARBA00023136"/>
    </source>
</evidence>
<evidence type="ECO:0000256" key="4">
    <source>
        <dbReference type="ARBA" id="ARBA00022676"/>
    </source>
</evidence>
<evidence type="ECO:0000256" key="6">
    <source>
        <dbReference type="ARBA" id="ARBA00022692"/>
    </source>
</evidence>
<keyword evidence="13" id="KW-0732">Signal</keyword>
<dbReference type="EMBL" id="GG745334">
    <property type="protein sequence ID" value="KNE59510.1"/>
    <property type="molecule type" value="Genomic_DNA"/>
</dbReference>
<evidence type="ECO:0000313" key="14">
    <source>
        <dbReference type="EMBL" id="KNE59510.1"/>
    </source>
</evidence>
<feature type="transmembrane region" description="Helical" evidence="12">
    <location>
        <begin position="90"/>
        <end position="108"/>
    </location>
</feature>
<dbReference type="GO" id="GO:0052917">
    <property type="term" value="F:dol-P-Man:Man(7)GlcNAc(2)-PP-Dol alpha-1,6-mannosyltransferase activity"/>
    <property type="evidence" value="ECO:0007669"/>
    <property type="project" value="UniProtKB-EC"/>
</dbReference>
<organism evidence="14 15">
    <name type="scientific">Allomyces macrogynus (strain ATCC 38327)</name>
    <name type="common">Allomyces javanicus var. macrogynus</name>
    <dbReference type="NCBI Taxonomy" id="578462"/>
    <lineage>
        <taxon>Eukaryota</taxon>
        <taxon>Fungi</taxon>
        <taxon>Fungi incertae sedis</taxon>
        <taxon>Blastocladiomycota</taxon>
        <taxon>Blastocladiomycetes</taxon>
        <taxon>Blastocladiales</taxon>
        <taxon>Blastocladiaceae</taxon>
        <taxon>Allomyces</taxon>
    </lineage>
</organism>
<feature type="transmembrane region" description="Helical" evidence="12">
    <location>
        <begin position="326"/>
        <end position="343"/>
    </location>
</feature>
<comment type="pathway">
    <text evidence="2">Protein modification; protein glycosylation.</text>
</comment>
<dbReference type="UniPathway" id="UPA00378"/>
<evidence type="ECO:0000256" key="11">
    <source>
        <dbReference type="ARBA" id="ARBA00048899"/>
    </source>
</evidence>
<feature type="transmembrane region" description="Helical" evidence="12">
    <location>
        <begin position="302"/>
        <end position="320"/>
    </location>
</feature>
<dbReference type="eggNOG" id="KOG2516">
    <property type="taxonomic scope" value="Eukaryota"/>
</dbReference>
<evidence type="ECO:0000256" key="1">
    <source>
        <dbReference type="ARBA" id="ARBA00004477"/>
    </source>
</evidence>
<keyword evidence="6 12" id="KW-0812">Transmembrane</keyword>
<feature type="chain" id="PRO_5005548010" description="Mannosyltransferase" evidence="13">
    <location>
        <begin position="21"/>
        <end position="528"/>
    </location>
</feature>
<protein>
    <recommendedName>
        <fullName evidence="12">Mannosyltransferase</fullName>
        <ecNumber evidence="12">2.4.1.-</ecNumber>
    </recommendedName>
</protein>
<accession>A0A0L0SAU8</accession>
<keyword evidence="9 12" id="KW-0472">Membrane</keyword>
<feature type="transmembrane region" description="Helical" evidence="12">
    <location>
        <begin position="355"/>
        <end position="380"/>
    </location>
</feature>
<comment type="similarity">
    <text evidence="3 12">Belongs to the glycosyltransferase 22 family.</text>
</comment>
<feature type="transmembrane region" description="Helical" evidence="12">
    <location>
        <begin position="56"/>
        <end position="78"/>
    </location>
</feature>
<dbReference type="OrthoDB" id="19039at2759"/>
<feature type="transmembrane region" description="Helical" evidence="12">
    <location>
        <begin position="183"/>
        <end position="206"/>
    </location>
</feature>
<evidence type="ECO:0000256" key="10">
    <source>
        <dbReference type="ARBA" id="ARBA00044721"/>
    </source>
</evidence>
<sequence length="528" mass="57948">MAYRVAMAFLVVVMAFYVVAAPYTKVEESFNVQAMHDMLFHGLDVSRYDHFEFPGVVPRTFAGALVVSIFCWPFLGVLKVLGLSLVDQKWVILHVVRLVLGALAAFSYHRFATAVANLTGRQLVGTLFIAFTATQFHATFWTSRPLPNTFALVLTNAGLASYLDHLRARSTAYPRATTAWLTLALIVFRSELVLLAAALFVVEVVVSRRTPPRAIPSWIQYALASAIGPLALTLVIDSFFWQKPWMWPELRVLLFNTVANQSHRWGTSPWYAYFAVHLPKLLLGALPWTLVGAATGRRNSHARSLALVAVVYVALYSFLPHKETRFIIYVVPLLNAVAAMGAVRALDAPIKRLRFVITGLTLSLAASLAVSLAFAAVSAWNYPGGDLMRCLAAPTSRPACAWAARVPNSASVHVDVPVAQTGFSRFLESPSVRYSKQENSTVAERHATFEYLAVMHDIWVREGQRGESVGCVPCYRGVVRPWARQKQQDAGETAVGWWIKVAPCACIVRADPEGAGAAAGVDGEAEMA</sequence>
<dbReference type="GO" id="GO:0005789">
    <property type="term" value="C:endoplasmic reticulum membrane"/>
    <property type="evidence" value="ECO:0007669"/>
    <property type="project" value="UniProtKB-SubCell"/>
</dbReference>
<feature type="transmembrane region" description="Helical" evidence="12">
    <location>
        <begin position="270"/>
        <end position="290"/>
    </location>
</feature>
<dbReference type="PANTHER" id="PTHR22760">
    <property type="entry name" value="GLYCOSYLTRANSFERASE"/>
    <property type="match status" value="1"/>
</dbReference>
<feature type="signal peptide" evidence="13">
    <location>
        <begin position="1"/>
        <end position="20"/>
    </location>
</feature>
<keyword evidence="7 12" id="KW-0256">Endoplasmic reticulum</keyword>
<comment type="subcellular location">
    <subcellularLocation>
        <location evidence="1 12">Endoplasmic reticulum membrane</location>
        <topology evidence="1 12">Multi-pass membrane protein</topology>
    </subcellularLocation>
</comment>
<dbReference type="Proteomes" id="UP000054350">
    <property type="component" value="Unassembled WGS sequence"/>
</dbReference>
<dbReference type="AlphaFoldDB" id="A0A0L0SAU8"/>
<evidence type="ECO:0000313" key="15">
    <source>
        <dbReference type="Proteomes" id="UP000054350"/>
    </source>
</evidence>
<evidence type="ECO:0000256" key="3">
    <source>
        <dbReference type="ARBA" id="ARBA00007063"/>
    </source>
</evidence>
<dbReference type="InterPro" id="IPR005599">
    <property type="entry name" value="GPI_mannosylTrfase"/>
</dbReference>
<dbReference type="VEuPathDB" id="FungiDB:AMAG_03781"/>
<keyword evidence="8 12" id="KW-1133">Transmembrane helix</keyword>
<dbReference type="OMA" id="WWVEVRM"/>